<comment type="caution">
    <text evidence="2">The sequence shown here is derived from an EMBL/GenBank/DDBJ whole genome shotgun (WGS) entry which is preliminary data.</text>
</comment>
<sequence length="761" mass="85352">MKRRFQLKLGFPVVLLVVFCVSMAAVSTSRAAPLPLNRTLLILYDSKVSADPTATMAHRFLELPFNHKGYQFHFHDVRTGLPQLEQGEYAAILTWFRQPLEDSKSYFTWAINASERGYRFLIIGDIGLSNTLESFYLANEFVGHLGIKLMPRYHAGPLSADYEIIDKELTGFERPLPTLLPSFEHVTARDAATEVHLSARFNIGSDWYTSALYTSHPGGVFIQSGFAFYYDEYLNLSKWIIDPFALVDLLMDDAEFPIPDTTTLTGRRIFFSHVDGDGWNNVSLIDRFRDQGTIAAEIMLKELVEPFPDLPVTVGLVTGDLDPEIGGAKVAGKIARELYAKDQVELASHTHTHPFYWSFFKKYDRKREQGKIDENKRLKDDKAPERLVSRVIPVMKPQTGREHYSEFIAGGAGEMPRAYMRHPFDLNREIPQSLKLVESLAPEGRKAKIVLWSGDTSPFESAVKATRDAGVENLNGGDTRLDLMNPSLLYVSPISRTVGNQRQIYTAASNENTYTENWTGYHYAFANLKATVKNTGAPRRVKPYNLYYHMFAVERESTLKSLKSHLDDARYGEYIPITASHYAKIADAFFDVSLTPLGKFKWLVENHHELSTFRFDDADNITIDWGESQSVIGQTRANGSLYILVDPAKPTAVIALKPTRPKETPPPAPYLDNARWEISSVEPLRSCGLSFSAEGFGKGDMLWKGLAPGDYTIHATPVRGSIWEHHVSVADEGVLKLSIDAEAQHGATVSITCETGADTTE</sequence>
<proteinExistence type="predicted"/>
<dbReference type="EMBL" id="JAFLNF010000001">
    <property type="protein sequence ID" value="MBO0343969.1"/>
    <property type="molecule type" value="Genomic_DNA"/>
</dbReference>
<evidence type="ECO:0000313" key="3">
    <source>
        <dbReference type="Proteomes" id="UP000664779"/>
    </source>
</evidence>
<dbReference type="AlphaFoldDB" id="A0A939EMY9"/>
<evidence type="ECO:0008006" key="4">
    <source>
        <dbReference type="Google" id="ProtNLM"/>
    </source>
</evidence>
<dbReference type="RefSeq" id="WP_206937802.1">
    <property type="nucleotide sequence ID" value="NZ_JAFLNF010000001.1"/>
</dbReference>
<reference evidence="2" key="1">
    <citation type="submission" date="2021-03" db="EMBL/GenBank/DDBJ databases">
        <title>Roseibium sp. CAU 1637 isolated from Incheon.</title>
        <authorList>
            <person name="Kim W."/>
        </authorList>
    </citation>
    <scope>NUCLEOTIDE SEQUENCE</scope>
    <source>
        <strain evidence="2">CAU 1637</strain>
    </source>
</reference>
<gene>
    <name evidence="2" type="ORF">J0X15_01955</name>
</gene>
<evidence type="ECO:0000313" key="2">
    <source>
        <dbReference type="EMBL" id="MBO0343969.1"/>
    </source>
</evidence>
<dbReference type="Proteomes" id="UP000664779">
    <property type="component" value="Unassembled WGS sequence"/>
</dbReference>
<organism evidence="2 3">
    <name type="scientific">Roseibium limicola</name>
    <dbReference type="NCBI Taxonomy" id="2816037"/>
    <lineage>
        <taxon>Bacteria</taxon>
        <taxon>Pseudomonadati</taxon>
        <taxon>Pseudomonadota</taxon>
        <taxon>Alphaproteobacteria</taxon>
        <taxon>Hyphomicrobiales</taxon>
        <taxon>Stappiaceae</taxon>
        <taxon>Roseibium</taxon>
    </lineage>
</organism>
<evidence type="ECO:0000256" key="1">
    <source>
        <dbReference type="SAM" id="SignalP"/>
    </source>
</evidence>
<keyword evidence="3" id="KW-1185">Reference proteome</keyword>
<accession>A0A939EMY9</accession>
<feature type="signal peptide" evidence="1">
    <location>
        <begin position="1"/>
        <end position="24"/>
    </location>
</feature>
<feature type="chain" id="PRO_5037235974" description="Polysaccharide deacetylase" evidence="1">
    <location>
        <begin position="25"/>
        <end position="761"/>
    </location>
</feature>
<keyword evidence="1" id="KW-0732">Signal</keyword>
<protein>
    <recommendedName>
        <fullName evidence="4">Polysaccharide deacetylase</fullName>
    </recommendedName>
</protein>
<dbReference type="CDD" id="cd10922">
    <property type="entry name" value="CE4_PelA_like_C"/>
    <property type="match status" value="1"/>
</dbReference>
<name>A0A939EMY9_9HYPH</name>